<evidence type="ECO:0000313" key="1">
    <source>
        <dbReference type="EMBL" id="MDI5833718.1"/>
    </source>
</evidence>
<dbReference type="Proteomes" id="UP001159075">
    <property type="component" value="Unassembled WGS sequence"/>
</dbReference>
<dbReference type="RefSeq" id="WP_282679990.1">
    <property type="nucleotide sequence ID" value="NZ_JAOTLW010000025.1"/>
</dbReference>
<organism evidence="1 2">
    <name type="scientific">Shewanella xiamenensis</name>
    <dbReference type="NCBI Taxonomy" id="332186"/>
    <lineage>
        <taxon>Bacteria</taxon>
        <taxon>Pseudomonadati</taxon>
        <taxon>Pseudomonadota</taxon>
        <taxon>Gammaproteobacteria</taxon>
        <taxon>Alteromonadales</taxon>
        <taxon>Shewanellaceae</taxon>
        <taxon>Shewanella</taxon>
    </lineage>
</organism>
<dbReference type="EMBL" id="JAOTLW010000025">
    <property type="protein sequence ID" value="MDI5833718.1"/>
    <property type="molecule type" value="Genomic_DNA"/>
</dbReference>
<comment type="caution">
    <text evidence="1">The sequence shown here is derived from an EMBL/GenBank/DDBJ whole genome shotgun (WGS) entry which is preliminary data.</text>
</comment>
<sequence>MNTYSNKTLFALGQVVVTQGISAILAIPQNTTDLRQLIAQHIKGQWGDVCDADKHANDQALMQGGRLMSAYQLADERIWIITEADRSVTTVLLPSEY</sequence>
<proteinExistence type="predicted"/>
<name>A0ABT6UI53_9GAMM</name>
<protein>
    <recommendedName>
        <fullName evidence="3">Type I restriction endonuclease subunit M</fullName>
    </recommendedName>
</protein>
<keyword evidence="2" id="KW-1185">Reference proteome</keyword>
<evidence type="ECO:0000313" key="2">
    <source>
        <dbReference type="Proteomes" id="UP001159075"/>
    </source>
</evidence>
<reference evidence="1 2" key="1">
    <citation type="submission" date="2022-09" db="EMBL/GenBank/DDBJ databases">
        <title>The outer-membrane cytochrome OmcA is essential for infection of Shewanella oneidensis by a zebrafish-associated bacteriophage.</title>
        <authorList>
            <person name="Grenfell A.W."/>
            <person name="Intile P."/>
            <person name="Mcfarlane J."/>
            <person name="Leung D."/>
            <person name="Abdalla K."/>
            <person name="Wold M."/>
            <person name="Kees E."/>
            <person name="Gralnick J."/>
        </authorList>
    </citation>
    <scope>NUCLEOTIDE SEQUENCE [LARGE SCALE GENOMIC DNA]</scope>
    <source>
        <strain evidence="1 2">NF-5</strain>
    </source>
</reference>
<accession>A0ABT6UI53</accession>
<evidence type="ECO:0008006" key="3">
    <source>
        <dbReference type="Google" id="ProtNLM"/>
    </source>
</evidence>
<gene>
    <name evidence="1" type="ORF">ODY93_19215</name>
</gene>